<proteinExistence type="predicted"/>
<sequence length="69" mass="8250">MEETIEMFLRDYRNQNVENMAIVWTTEDNQKDFLYNFIATESCFKVIGLLAFVWKRVMDFIEMEQGGAE</sequence>
<evidence type="ECO:0000313" key="1">
    <source>
        <dbReference type="EMBL" id="QJA91024.1"/>
    </source>
</evidence>
<dbReference type="AlphaFoldDB" id="A0A6M3LCC6"/>
<organism evidence="1">
    <name type="scientific">viral metagenome</name>
    <dbReference type="NCBI Taxonomy" id="1070528"/>
    <lineage>
        <taxon>unclassified sequences</taxon>
        <taxon>metagenomes</taxon>
        <taxon>organismal metagenomes</taxon>
    </lineage>
</organism>
<gene>
    <name evidence="1" type="ORF">MM415B03498_0003</name>
</gene>
<reference evidence="1" key="1">
    <citation type="submission" date="2020-03" db="EMBL/GenBank/DDBJ databases">
        <title>The deep terrestrial virosphere.</title>
        <authorList>
            <person name="Holmfeldt K."/>
            <person name="Nilsson E."/>
            <person name="Simone D."/>
            <person name="Lopez-Fernandez M."/>
            <person name="Wu X."/>
            <person name="de Brujin I."/>
            <person name="Lundin D."/>
            <person name="Andersson A."/>
            <person name="Bertilsson S."/>
            <person name="Dopson M."/>
        </authorList>
    </citation>
    <scope>NUCLEOTIDE SEQUENCE</scope>
    <source>
        <strain evidence="1">MM415B03498</strain>
    </source>
</reference>
<name>A0A6M3LCC6_9ZZZZ</name>
<dbReference type="EMBL" id="MT142955">
    <property type="protein sequence ID" value="QJA91024.1"/>
    <property type="molecule type" value="Genomic_DNA"/>
</dbReference>
<accession>A0A6M3LCC6</accession>
<protein>
    <submittedName>
        <fullName evidence="1">Uncharacterized protein</fullName>
    </submittedName>
</protein>